<name>A0ABU4JN05_9CLOT</name>
<comment type="caution">
    <text evidence="1">The sequence shown here is derived from an EMBL/GenBank/DDBJ whole genome shotgun (WGS) entry which is preliminary data.</text>
</comment>
<evidence type="ECO:0000313" key="1">
    <source>
        <dbReference type="EMBL" id="MDW8799532.1"/>
    </source>
</evidence>
<protein>
    <submittedName>
        <fullName evidence="1">Uncharacterized protein</fullName>
    </submittedName>
</protein>
<keyword evidence="2" id="KW-1185">Reference proteome</keyword>
<reference evidence="1 2" key="1">
    <citation type="submission" date="2023-04" db="EMBL/GenBank/DDBJ databases">
        <title>Clostridium tannerae sp. nov., isolated from the fecal material of an alpaca.</title>
        <authorList>
            <person name="Miller S."/>
            <person name="Hendry M."/>
            <person name="King J."/>
            <person name="Sankaranarayanan K."/>
            <person name="Lawson P.A."/>
        </authorList>
    </citation>
    <scope>NUCLEOTIDE SEQUENCE [LARGE SCALE GENOMIC DNA]</scope>
    <source>
        <strain evidence="1 2">A1-XYC3</strain>
    </source>
</reference>
<accession>A0ABU4JN05</accession>
<gene>
    <name evidence="1" type="ORF">P8V03_00015</name>
</gene>
<dbReference type="RefSeq" id="WP_261670683.1">
    <property type="nucleotide sequence ID" value="NZ_JARUJP010000001.1"/>
</dbReference>
<organism evidence="1 2">
    <name type="scientific">Clostridium tanneri</name>
    <dbReference type="NCBI Taxonomy" id="3037988"/>
    <lineage>
        <taxon>Bacteria</taxon>
        <taxon>Bacillati</taxon>
        <taxon>Bacillota</taxon>
        <taxon>Clostridia</taxon>
        <taxon>Eubacteriales</taxon>
        <taxon>Clostridiaceae</taxon>
        <taxon>Clostridium</taxon>
    </lineage>
</organism>
<proteinExistence type="predicted"/>
<evidence type="ECO:0000313" key="2">
    <source>
        <dbReference type="Proteomes" id="UP001281656"/>
    </source>
</evidence>
<dbReference type="Proteomes" id="UP001281656">
    <property type="component" value="Unassembled WGS sequence"/>
</dbReference>
<dbReference type="EMBL" id="JARUJP010000001">
    <property type="protein sequence ID" value="MDW8799532.1"/>
    <property type="molecule type" value="Genomic_DNA"/>
</dbReference>
<sequence length="79" mass="8764">MIKRGSWIEVEDLVHLSKGLTVKIFTRGCCLSDCDIGEMVEVKIITGHVAKGNVSKDRPLYNSISKLGKDTREVLMIST</sequence>
<dbReference type="Pfam" id="PF22010">
    <property type="entry name" value="OrtA"/>
    <property type="match status" value="1"/>
</dbReference>
<dbReference type="InterPro" id="IPR047755">
    <property type="entry name" value="OrtA"/>
</dbReference>